<name>A0AAN6XSM4_9PEZI</name>
<dbReference type="AlphaFoldDB" id="A0AAN6XSM4"/>
<accession>A0AAN6XSM4</accession>
<sequence>MITVKIKEALDLLEKLEKSLLLFIHGRVRDLRDDILRNFDLTNSNCLAGSSTWPAYAVRKLTFMNEVEIGVYGDFMNLVPLFKSMHEVWREEVSKDDIFTWSESVQRHISFWGDHFQASISMKHAPERTYPAAYTKAGDSRNQVLYLGLANDEEA</sequence>
<reference evidence="1" key="2">
    <citation type="submission" date="2023-05" db="EMBL/GenBank/DDBJ databases">
        <authorList>
            <consortium name="Lawrence Berkeley National Laboratory"/>
            <person name="Steindorff A."/>
            <person name="Hensen N."/>
            <person name="Bonometti L."/>
            <person name="Westerberg I."/>
            <person name="Brannstrom I.O."/>
            <person name="Guillou S."/>
            <person name="Cros-Aarteil S."/>
            <person name="Calhoun S."/>
            <person name="Haridas S."/>
            <person name="Kuo A."/>
            <person name="Mondo S."/>
            <person name="Pangilinan J."/>
            <person name="Riley R."/>
            <person name="Labutti K."/>
            <person name="Andreopoulos B."/>
            <person name="Lipzen A."/>
            <person name="Chen C."/>
            <person name="Yanf M."/>
            <person name="Daum C."/>
            <person name="Ng V."/>
            <person name="Clum A."/>
            <person name="Ohm R."/>
            <person name="Martin F."/>
            <person name="Silar P."/>
            <person name="Natvig D."/>
            <person name="Lalanne C."/>
            <person name="Gautier V."/>
            <person name="Ament-Velasquez S.L."/>
            <person name="Kruys A."/>
            <person name="Hutchinson M.I."/>
            <person name="Powell A.J."/>
            <person name="Barry K."/>
            <person name="Miller A.N."/>
            <person name="Grigoriev I.V."/>
            <person name="Debuchy R."/>
            <person name="Gladieux P."/>
            <person name="Thoren M.H."/>
            <person name="Johannesson H."/>
        </authorList>
    </citation>
    <scope>NUCLEOTIDE SEQUENCE</scope>
    <source>
        <strain evidence="1">PSN293</strain>
    </source>
</reference>
<dbReference type="EMBL" id="MU858493">
    <property type="protein sequence ID" value="KAK4206149.1"/>
    <property type="molecule type" value="Genomic_DNA"/>
</dbReference>
<dbReference type="Proteomes" id="UP001301769">
    <property type="component" value="Unassembled WGS sequence"/>
</dbReference>
<gene>
    <name evidence="1" type="ORF">QBC37DRAFT_381369</name>
</gene>
<organism evidence="1 2">
    <name type="scientific">Rhypophila decipiens</name>
    <dbReference type="NCBI Taxonomy" id="261697"/>
    <lineage>
        <taxon>Eukaryota</taxon>
        <taxon>Fungi</taxon>
        <taxon>Dikarya</taxon>
        <taxon>Ascomycota</taxon>
        <taxon>Pezizomycotina</taxon>
        <taxon>Sordariomycetes</taxon>
        <taxon>Sordariomycetidae</taxon>
        <taxon>Sordariales</taxon>
        <taxon>Naviculisporaceae</taxon>
        <taxon>Rhypophila</taxon>
    </lineage>
</organism>
<comment type="caution">
    <text evidence="1">The sequence shown here is derived from an EMBL/GenBank/DDBJ whole genome shotgun (WGS) entry which is preliminary data.</text>
</comment>
<protein>
    <submittedName>
        <fullName evidence="1">Uncharacterized protein</fullName>
    </submittedName>
</protein>
<reference evidence="1" key="1">
    <citation type="journal article" date="2023" name="Mol. Phylogenet. Evol.">
        <title>Genome-scale phylogeny and comparative genomics of the fungal order Sordariales.</title>
        <authorList>
            <person name="Hensen N."/>
            <person name="Bonometti L."/>
            <person name="Westerberg I."/>
            <person name="Brannstrom I.O."/>
            <person name="Guillou S."/>
            <person name="Cros-Aarteil S."/>
            <person name="Calhoun S."/>
            <person name="Haridas S."/>
            <person name="Kuo A."/>
            <person name="Mondo S."/>
            <person name="Pangilinan J."/>
            <person name="Riley R."/>
            <person name="LaButti K."/>
            <person name="Andreopoulos B."/>
            <person name="Lipzen A."/>
            <person name="Chen C."/>
            <person name="Yan M."/>
            <person name="Daum C."/>
            <person name="Ng V."/>
            <person name="Clum A."/>
            <person name="Steindorff A."/>
            <person name="Ohm R.A."/>
            <person name="Martin F."/>
            <person name="Silar P."/>
            <person name="Natvig D.O."/>
            <person name="Lalanne C."/>
            <person name="Gautier V."/>
            <person name="Ament-Velasquez S.L."/>
            <person name="Kruys A."/>
            <person name="Hutchinson M.I."/>
            <person name="Powell A.J."/>
            <person name="Barry K."/>
            <person name="Miller A.N."/>
            <person name="Grigoriev I.V."/>
            <person name="Debuchy R."/>
            <person name="Gladieux P."/>
            <person name="Hiltunen Thoren M."/>
            <person name="Johannesson H."/>
        </authorList>
    </citation>
    <scope>NUCLEOTIDE SEQUENCE</scope>
    <source>
        <strain evidence="1">PSN293</strain>
    </source>
</reference>
<evidence type="ECO:0000313" key="1">
    <source>
        <dbReference type="EMBL" id="KAK4206149.1"/>
    </source>
</evidence>
<evidence type="ECO:0000313" key="2">
    <source>
        <dbReference type="Proteomes" id="UP001301769"/>
    </source>
</evidence>
<keyword evidence="2" id="KW-1185">Reference proteome</keyword>
<proteinExistence type="predicted"/>